<evidence type="ECO:0000256" key="4">
    <source>
        <dbReference type="ARBA" id="ARBA00011738"/>
    </source>
</evidence>
<evidence type="ECO:0000256" key="2">
    <source>
        <dbReference type="ARBA" id="ARBA00005011"/>
    </source>
</evidence>
<sequence>MTNANDTTLSAPVPTGVSTGPQVKPWIAAIHAYVPGKSKSADGKPLVKLSANENPLGTSAAAMAARASIADAAAYPDPDSTALREALGNLHGIDPARIVCGTGSDELLNLAAQAFAGPGDEVAYVRYGFSVYDIAARRCGAVPVVAPDRDFGTDVDALLACITDRTRVVFLANPNNPTGTYLPRAELARLHAGIPADVLLVVDRAYAEYVDPADDDGALALAAAAGNVLVTHTFSKIYGLAGERIGWGTGAPGIVDALNRIRGPFNVTSTGQAAAIAAVKDQAFVEASRAHNRAERERFVAAIEALGNHGLRAVPSEANFVLVLFEGALTAAAAMEGIARAGYAVRHLPGQGLPQALRITIGTAAQMDDIARALRSMAEAAK</sequence>
<comment type="caution">
    <text evidence="11">The sequence shown here is derived from an EMBL/GenBank/DDBJ whole genome shotgun (WGS) entry which is preliminary data.</text>
</comment>
<evidence type="ECO:0000256" key="6">
    <source>
        <dbReference type="ARBA" id="ARBA00022679"/>
    </source>
</evidence>
<evidence type="ECO:0000256" key="9">
    <source>
        <dbReference type="HAMAP-Rule" id="MF_01023"/>
    </source>
</evidence>
<dbReference type="InterPro" id="IPR004839">
    <property type="entry name" value="Aminotransferase_I/II_large"/>
</dbReference>
<organism evidence="11 12">
    <name type="scientific">Alteraurantiacibacter lauratis</name>
    <dbReference type="NCBI Taxonomy" id="2054627"/>
    <lineage>
        <taxon>Bacteria</taxon>
        <taxon>Pseudomonadati</taxon>
        <taxon>Pseudomonadota</taxon>
        <taxon>Alphaproteobacteria</taxon>
        <taxon>Sphingomonadales</taxon>
        <taxon>Erythrobacteraceae</taxon>
        <taxon>Alteraurantiacibacter</taxon>
    </lineage>
</organism>
<evidence type="ECO:0000256" key="3">
    <source>
        <dbReference type="ARBA" id="ARBA00007970"/>
    </source>
</evidence>
<keyword evidence="5 9" id="KW-0032">Aminotransferase</keyword>
<reference evidence="12" key="1">
    <citation type="journal article" date="2019" name="Int. J. Syst. Evol. Microbiol.">
        <title>The Global Catalogue of Microorganisms (GCM) 10K type strain sequencing project: providing services to taxonomists for standard genome sequencing and annotation.</title>
        <authorList>
            <consortium name="The Broad Institute Genomics Platform"/>
            <consortium name="The Broad Institute Genome Sequencing Center for Infectious Disease"/>
            <person name="Wu L."/>
            <person name="Ma J."/>
        </authorList>
    </citation>
    <scope>NUCLEOTIDE SEQUENCE [LARGE SCALE GENOMIC DNA]</scope>
    <source>
        <strain evidence="12">KCTC 52606</strain>
    </source>
</reference>
<keyword evidence="9" id="KW-0368">Histidine biosynthesis</keyword>
<name>A0ABV7EBV2_9SPHN</name>
<dbReference type="Gene3D" id="3.90.1150.10">
    <property type="entry name" value="Aspartate Aminotransferase, domain 1"/>
    <property type="match status" value="1"/>
</dbReference>
<keyword evidence="12" id="KW-1185">Reference proteome</keyword>
<dbReference type="SUPFAM" id="SSF53383">
    <property type="entry name" value="PLP-dependent transferases"/>
    <property type="match status" value="1"/>
</dbReference>
<dbReference type="RefSeq" id="WP_377923225.1">
    <property type="nucleotide sequence ID" value="NZ_JBANRN010000003.1"/>
</dbReference>
<dbReference type="NCBIfam" id="TIGR01141">
    <property type="entry name" value="hisC"/>
    <property type="match status" value="1"/>
</dbReference>
<dbReference type="InterPro" id="IPR015421">
    <property type="entry name" value="PyrdxlP-dep_Trfase_major"/>
</dbReference>
<protein>
    <recommendedName>
        <fullName evidence="9">Histidinol-phosphate aminotransferase</fullName>
        <ecNumber evidence="9">2.6.1.9</ecNumber>
    </recommendedName>
    <alternativeName>
        <fullName evidence="9">Imidazole acetol-phosphate transaminase</fullName>
    </alternativeName>
</protein>
<comment type="catalytic activity">
    <reaction evidence="8 9">
        <text>L-histidinol phosphate + 2-oxoglutarate = 3-(imidazol-4-yl)-2-oxopropyl phosphate + L-glutamate</text>
        <dbReference type="Rhea" id="RHEA:23744"/>
        <dbReference type="ChEBI" id="CHEBI:16810"/>
        <dbReference type="ChEBI" id="CHEBI:29985"/>
        <dbReference type="ChEBI" id="CHEBI:57766"/>
        <dbReference type="ChEBI" id="CHEBI:57980"/>
        <dbReference type="EC" id="2.6.1.9"/>
    </reaction>
</comment>
<dbReference type="InterPro" id="IPR015422">
    <property type="entry name" value="PyrdxlP-dep_Trfase_small"/>
</dbReference>
<dbReference type="HAMAP" id="MF_01023">
    <property type="entry name" value="HisC_aminotrans_2"/>
    <property type="match status" value="1"/>
</dbReference>
<dbReference type="Pfam" id="PF00155">
    <property type="entry name" value="Aminotran_1_2"/>
    <property type="match status" value="1"/>
</dbReference>
<accession>A0ABV7EBV2</accession>
<dbReference type="InterPro" id="IPR005861">
    <property type="entry name" value="HisP_aminotrans"/>
</dbReference>
<comment type="pathway">
    <text evidence="2 9">Amino-acid biosynthesis; L-histidine biosynthesis; L-histidine from 5-phospho-alpha-D-ribose 1-diphosphate: step 7/9.</text>
</comment>
<dbReference type="PANTHER" id="PTHR43643:SF3">
    <property type="entry name" value="HISTIDINOL-PHOSPHATE AMINOTRANSFERASE"/>
    <property type="match status" value="1"/>
</dbReference>
<evidence type="ECO:0000256" key="7">
    <source>
        <dbReference type="ARBA" id="ARBA00022898"/>
    </source>
</evidence>
<evidence type="ECO:0000256" key="5">
    <source>
        <dbReference type="ARBA" id="ARBA00022576"/>
    </source>
</evidence>
<dbReference type="PANTHER" id="PTHR43643">
    <property type="entry name" value="HISTIDINOL-PHOSPHATE AMINOTRANSFERASE 2"/>
    <property type="match status" value="1"/>
</dbReference>
<evidence type="ECO:0000256" key="8">
    <source>
        <dbReference type="ARBA" id="ARBA00047481"/>
    </source>
</evidence>
<evidence type="ECO:0000313" key="12">
    <source>
        <dbReference type="Proteomes" id="UP001595378"/>
    </source>
</evidence>
<keyword evidence="9" id="KW-0028">Amino-acid biosynthesis</keyword>
<evidence type="ECO:0000256" key="1">
    <source>
        <dbReference type="ARBA" id="ARBA00001933"/>
    </source>
</evidence>
<feature type="modified residue" description="N6-(pyridoxal phosphate)lysine" evidence="9">
    <location>
        <position position="236"/>
    </location>
</feature>
<dbReference type="Gene3D" id="3.40.640.10">
    <property type="entry name" value="Type I PLP-dependent aspartate aminotransferase-like (Major domain)"/>
    <property type="match status" value="1"/>
</dbReference>
<comment type="subunit">
    <text evidence="4 9">Homodimer.</text>
</comment>
<dbReference type="CDD" id="cd00609">
    <property type="entry name" value="AAT_like"/>
    <property type="match status" value="1"/>
</dbReference>
<keyword evidence="7 9" id="KW-0663">Pyridoxal phosphate</keyword>
<dbReference type="Proteomes" id="UP001595378">
    <property type="component" value="Unassembled WGS sequence"/>
</dbReference>
<proteinExistence type="inferred from homology"/>
<gene>
    <name evidence="9 11" type="primary">hisC</name>
    <name evidence="11" type="ORF">ACFODK_04350</name>
</gene>
<dbReference type="GO" id="GO:0004400">
    <property type="term" value="F:histidinol-phosphate transaminase activity"/>
    <property type="evidence" value="ECO:0007669"/>
    <property type="project" value="UniProtKB-EC"/>
</dbReference>
<feature type="domain" description="Aminotransferase class I/classII large" evidence="10">
    <location>
        <begin position="45"/>
        <end position="374"/>
    </location>
</feature>
<dbReference type="InterPro" id="IPR015424">
    <property type="entry name" value="PyrdxlP-dep_Trfase"/>
</dbReference>
<keyword evidence="6 9" id="KW-0808">Transferase</keyword>
<comment type="cofactor">
    <cofactor evidence="1 9">
        <name>pyridoxal 5'-phosphate</name>
        <dbReference type="ChEBI" id="CHEBI:597326"/>
    </cofactor>
</comment>
<dbReference type="EC" id="2.6.1.9" evidence="9"/>
<dbReference type="InterPro" id="IPR050106">
    <property type="entry name" value="HistidinolP_aminotransfase"/>
</dbReference>
<evidence type="ECO:0000259" key="10">
    <source>
        <dbReference type="Pfam" id="PF00155"/>
    </source>
</evidence>
<evidence type="ECO:0000313" key="11">
    <source>
        <dbReference type="EMBL" id="MFC3100117.1"/>
    </source>
</evidence>
<comment type="similarity">
    <text evidence="3 9">Belongs to the class-II pyridoxal-phosphate-dependent aminotransferase family. Histidinol-phosphate aminotransferase subfamily.</text>
</comment>
<dbReference type="EMBL" id="JBHRSU010000004">
    <property type="protein sequence ID" value="MFC3100117.1"/>
    <property type="molecule type" value="Genomic_DNA"/>
</dbReference>